<dbReference type="Pfam" id="PF08031">
    <property type="entry name" value="BBE"/>
    <property type="match status" value="1"/>
</dbReference>
<dbReference type="Gene3D" id="3.40.462.20">
    <property type="match status" value="1"/>
</dbReference>
<dbReference type="AlphaFoldDB" id="A0AAW0RKY1"/>
<sequence length="270" mass="29903">MIDNADKWAKEGWGGYLMPGALTDQSSVVILVTPSLTHQDAVLSMKPLGDFVSSLGNIHIPTFAGVETKNSFSEVLKSPFLTGLDSTNSAGYAVASRLIPRKYFQGEENKARLGSLLSDTLRSARDGNFLSFLPMLICITAPSSYKLPLSDEPGNIGESSTSPAWRSSLWHVMSMRNWDSAKNDPQFVRDQFDSLSKSINPLREFTPDGGAYQNEADTFEPDPATAFWGQEHYNRLLAIKKEIDPTNLLTCHQCIGWDATDPRFNCYPRV</sequence>
<dbReference type="Gene3D" id="3.30.465.10">
    <property type="match status" value="1"/>
</dbReference>
<feature type="domain" description="Berberine/berberine-like" evidence="1">
    <location>
        <begin position="211"/>
        <end position="255"/>
    </location>
</feature>
<proteinExistence type="predicted"/>
<dbReference type="GO" id="GO:0016491">
    <property type="term" value="F:oxidoreductase activity"/>
    <property type="evidence" value="ECO:0007669"/>
    <property type="project" value="InterPro"/>
</dbReference>
<organism evidence="2 3">
    <name type="scientific">Beauveria asiatica</name>
    <dbReference type="NCBI Taxonomy" id="1069075"/>
    <lineage>
        <taxon>Eukaryota</taxon>
        <taxon>Fungi</taxon>
        <taxon>Dikarya</taxon>
        <taxon>Ascomycota</taxon>
        <taxon>Pezizomycotina</taxon>
        <taxon>Sordariomycetes</taxon>
        <taxon>Hypocreomycetidae</taxon>
        <taxon>Hypocreales</taxon>
        <taxon>Cordycipitaceae</taxon>
        <taxon>Beauveria</taxon>
    </lineage>
</organism>
<name>A0AAW0RKY1_9HYPO</name>
<dbReference type="GO" id="GO:0050660">
    <property type="term" value="F:flavin adenine dinucleotide binding"/>
    <property type="evidence" value="ECO:0007669"/>
    <property type="project" value="InterPro"/>
</dbReference>
<evidence type="ECO:0000259" key="1">
    <source>
        <dbReference type="Pfam" id="PF08031"/>
    </source>
</evidence>
<keyword evidence="3" id="KW-1185">Reference proteome</keyword>
<accession>A0AAW0RKY1</accession>
<reference evidence="2 3" key="1">
    <citation type="submission" date="2020-02" db="EMBL/GenBank/DDBJ databases">
        <title>Comparative genomics of the hypocrealean fungal genus Beauvera.</title>
        <authorList>
            <person name="Showalter D.N."/>
            <person name="Bushley K.E."/>
            <person name="Rehner S.A."/>
        </authorList>
    </citation>
    <scope>NUCLEOTIDE SEQUENCE [LARGE SCALE GENOMIC DNA]</scope>
    <source>
        <strain evidence="2 3">ARSEF4384</strain>
    </source>
</reference>
<dbReference type="InterPro" id="IPR016169">
    <property type="entry name" value="FAD-bd_PCMH_sub2"/>
</dbReference>
<comment type="caution">
    <text evidence="2">The sequence shown here is derived from an EMBL/GenBank/DDBJ whole genome shotgun (WGS) entry which is preliminary data.</text>
</comment>
<evidence type="ECO:0000313" key="3">
    <source>
        <dbReference type="Proteomes" id="UP001397290"/>
    </source>
</evidence>
<evidence type="ECO:0000313" key="2">
    <source>
        <dbReference type="EMBL" id="KAK8142698.1"/>
    </source>
</evidence>
<dbReference type="InterPro" id="IPR012951">
    <property type="entry name" value="BBE"/>
</dbReference>
<gene>
    <name evidence="2" type="ORF">G3M48_008368</name>
</gene>
<protein>
    <recommendedName>
        <fullName evidence="1">Berberine/berberine-like domain-containing protein</fullName>
    </recommendedName>
</protein>
<dbReference type="Proteomes" id="UP001397290">
    <property type="component" value="Unassembled WGS sequence"/>
</dbReference>
<dbReference type="EMBL" id="JAAHCF010000628">
    <property type="protein sequence ID" value="KAK8142698.1"/>
    <property type="molecule type" value="Genomic_DNA"/>
</dbReference>